<sequence>MSKIVCTFQYVVILKITVRHLKVKFLNLRKSVLLNVGTVCYICHDDVILRCMLSEFTVRADANSASEWHLCTPSVHEGSALKIVLLLRLSDLCRFYGNMTELSPNLRQLLCE</sequence>
<organism evidence="1 2">
    <name type="scientific">Trichinella papuae</name>
    <dbReference type="NCBI Taxonomy" id="268474"/>
    <lineage>
        <taxon>Eukaryota</taxon>
        <taxon>Metazoa</taxon>
        <taxon>Ecdysozoa</taxon>
        <taxon>Nematoda</taxon>
        <taxon>Enoplea</taxon>
        <taxon>Dorylaimia</taxon>
        <taxon>Trichinellida</taxon>
        <taxon>Trichinellidae</taxon>
        <taxon>Trichinella</taxon>
    </lineage>
</organism>
<dbReference type="Proteomes" id="UP000054843">
    <property type="component" value="Unassembled WGS sequence"/>
</dbReference>
<dbReference type="EMBL" id="JYDO01000061">
    <property type="protein sequence ID" value="KRZ73599.1"/>
    <property type="molecule type" value="Genomic_DNA"/>
</dbReference>
<reference evidence="1 2" key="1">
    <citation type="submission" date="2015-01" db="EMBL/GenBank/DDBJ databases">
        <title>Evolution of Trichinella species and genotypes.</title>
        <authorList>
            <person name="Korhonen P.K."/>
            <person name="Edoardo P."/>
            <person name="Giuseppe L.R."/>
            <person name="Gasser R.B."/>
        </authorList>
    </citation>
    <scope>NUCLEOTIDE SEQUENCE [LARGE SCALE GENOMIC DNA]</scope>
    <source>
        <strain evidence="1">ISS1980</strain>
    </source>
</reference>
<protein>
    <submittedName>
        <fullName evidence="1">Uncharacterized protein</fullName>
    </submittedName>
</protein>
<name>A0A0V1MPW7_9BILA</name>
<comment type="caution">
    <text evidence="1">The sequence shown here is derived from an EMBL/GenBank/DDBJ whole genome shotgun (WGS) entry which is preliminary data.</text>
</comment>
<keyword evidence="2" id="KW-1185">Reference proteome</keyword>
<evidence type="ECO:0000313" key="2">
    <source>
        <dbReference type="Proteomes" id="UP000054843"/>
    </source>
</evidence>
<accession>A0A0V1MPW7</accession>
<proteinExistence type="predicted"/>
<dbReference type="AlphaFoldDB" id="A0A0V1MPW7"/>
<evidence type="ECO:0000313" key="1">
    <source>
        <dbReference type="EMBL" id="KRZ73599.1"/>
    </source>
</evidence>
<gene>
    <name evidence="1" type="ORF">T10_3847</name>
</gene>